<dbReference type="RefSeq" id="WP_206572563.1">
    <property type="nucleotide sequence ID" value="NZ_JAFKCV010000002.1"/>
</dbReference>
<protein>
    <submittedName>
        <fullName evidence="2">HDOD domain-containing protein</fullName>
    </submittedName>
</protein>
<organism evidence="2 3">
    <name type="scientific">Bowmanella dokdonensis</name>
    <dbReference type="NCBI Taxonomy" id="751969"/>
    <lineage>
        <taxon>Bacteria</taxon>
        <taxon>Pseudomonadati</taxon>
        <taxon>Pseudomonadota</taxon>
        <taxon>Gammaproteobacteria</taxon>
        <taxon>Alteromonadales</taxon>
        <taxon>Alteromonadaceae</taxon>
        <taxon>Bowmanella</taxon>
    </lineage>
</organism>
<dbReference type="SUPFAM" id="SSF141868">
    <property type="entry name" value="EAL domain-like"/>
    <property type="match status" value="1"/>
</dbReference>
<dbReference type="Pfam" id="PF08668">
    <property type="entry name" value="HDOD"/>
    <property type="match status" value="1"/>
</dbReference>
<dbReference type="EMBL" id="JAFKCV010000002">
    <property type="protein sequence ID" value="MBN7824448.1"/>
    <property type="molecule type" value="Genomic_DNA"/>
</dbReference>
<dbReference type="PROSITE" id="PS51833">
    <property type="entry name" value="HDOD"/>
    <property type="match status" value="1"/>
</dbReference>
<dbReference type="PANTHER" id="PTHR33525:SF4">
    <property type="entry name" value="CYCLIC DI-GMP PHOSPHODIESTERASE CDGJ"/>
    <property type="match status" value="1"/>
</dbReference>
<dbReference type="AlphaFoldDB" id="A0A939DKK8"/>
<keyword evidence="3" id="KW-1185">Reference proteome</keyword>
<dbReference type="SUPFAM" id="SSF109604">
    <property type="entry name" value="HD-domain/PDEase-like"/>
    <property type="match status" value="1"/>
</dbReference>
<sequence>MKVYAARQAILNRRLQTVAYELFMRQSMTGGSVEDTPNAINQLISQQQWNQGFRALSRDKPVLIKISEASLLEGVAKLLPPEDTVLELAQDTSPSDEVLQACKQLFHKGYRLAMSHYLFDEAWNPFLSLIRMIRFELPMLPRHDLEQATAFLKTRRGMKLLAAKLNQRSQFELARELGFDYFQGEFFCHPDPLVSQDIPLTHQIVMAIYTEILQEDFSYRRVIELFERDVALSFKLLRFINSGLFQLNEPIGSIRQALVYMGSDSARKFISLVAATHISQDKPSELIRLCTVRARFCELLAQALKYPSPSSAFLCGLFSLLDALLDKPMKDLLDTLPLQQAVRDTLLGEKTDLLLLLELAKAYEAGSWYWGQKWANLAGIPAQLLPEFYQQSLEWASDFEQVSH</sequence>
<dbReference type="Proteomes" id="UP000664654">
    <property type="component" value="Unassembled WGS sequence"/>
</dbReference>
<feature type="domain" description="HDOD" evidence="1">
    <location>
        <begin position="198"/>
        <end position="384"/>
    </location>
</feature>
<evidence type="ECO:0000259" key="1">
    <source>
        <dbReference type="PROSITE" id="PS51833"/>
    </source>
</evidence>
<reference evidence="2" key="1">
    <citation type="submission" date="2021-03" db="EMBL/GenBank/DDBJ databases">
        <title>novel species isolated from a fishpond in China.</title>
        <authorList>
            <person name="Lu H."/>
            <person name="Cai Z."/>
        </authorList>
    </citation>
    <scope>NUCLEOTIDE SEQUENCE</scope>
    <source>
        <strain evidence="2">JCM 30855</strain>
    </source>
</reference>
<dbReference type="Gene3D" id="3.20.20.450">
    <property type="entry name" value="EAL domain"/>
    <property type="match status" value="1"/>
</dbReference>
<evidence type="ECO:0000313" key="3">
    <source>
        <dbReference type="Proteomes" id="UP000664654"/>
    </source>
</evidence>
<dbReference type="InterPro" id="IPR052340">
    <property type="entry name" value="RNase_Y/CdgJ"/>
</dbReference>
<dbReference type="PANTHER" id="PTHR33525">
    <property type="match status" value="1"/>
</dbReference>
<dbReference type="InterPro" id="IPR014408">
    <property type="entry name" value="dGMP_Pdiesterase_EAL/HD-GYP"/>
</dbReference>
<proteinExistence type="predicted"/>
<accession>A0A939DKK8</accession>
<dbReference type="InterPro" id="IPR035919">
    <property type="entry name" value="EAL_sf"/>
</dbReference>
<dbReference type="InterPro" id="IPR013976">
    <property type="entry name" value="HDOD"/>
</dbReference>
<dbReference type="Gene3D" id="1.10.3210.10">
    <property type="entry name" value="Hypothetical protein af1432"/>
    <property type="match status" value="1"/>
</dbReference>
<name>A0A939DKK8_9ALTE</name>
<evidence type="ECO:0000313" key="2">
    <source>
        <dbReference type="EMBL" id="MBN7824448.1"/>
    </source>
</evidence>
<comment type="caution">
    <text evidence="2">The sequence shown here is derived from an EMBL/GenBank/DDBJ whole genome shotgun (WGS) entry which is preliminary data.</text>
</comment>
<gene>
    <name evidence="2" type="ORF">J0A66_04330</name>
</gene>
<dbReference type="PIRSF" id="PIRSF003180">
    <property type="entry name" value="DiGMPpdiest_YuxH"/>
    <property type="match status" value="1"/>
</dbReference>